<feature type="region of interest" description="Disordered" evidence="1">
    <location>
        <begin position="1"/>
        <end position="29"/>
    </location>
</feature>
<accession>A0A1I7TZT7</accession>
<dbReference type="AlphaFoldDB" id="A0A1I7TZT7"/>
<evidence type="ECO:0000313" key="2">
    <source>
        <dbReference type="Proteomes" id="UP000095282"/>
    </source>
</evidence>
<sequence length="171" mass="19523">MWRSDEEKPSTSSASARPSNSKHASVTNLERSKSSTSLFKRAISLQFLVKNTDNIVDREKAAYIKMRYKDTAKYVIWPVCRLPDKIEQPVSFFLRPFFGNVNSHDKTIPIICFVQKPAPLVPVARDPRTVLMEPDLEDHKSPYMPATINHVLRSDSEDSSDAEQVLEMTRL</sequence>
<feature type="compositionally biased region" description="Low complexity" evidence="1">
    <location>
        <begin position="10"/>
        <end position="21"/>
    </location>
</feature>
<feature type="region of interest" description="Disordered" evidence="1">
    <location>
        <begin position="152"/>
        <end position="171"/>
    </location>
</feature>
<dbReference type="STRING" id="1561998.A0A1I7TZT7"/>
<name>A0A1I7TZT7_9PELO</name>
<dbReference type="eggNOG" id="ENOG502THGC">
    <property type="taxonomic scope" value="Eukaryota"/>
</dbReference>
<keyword evidence="2" id="KW-1185">Reference proteome</keyword>
<dbReference type="Proteomes" id="UP000095282">
    <property type="component" value="Unplaced"/>
</dbReference>
<organism evidence="2 3">
    <name type="scientific">Caenorhabditis tropicalis</name>
    <dbReference type="NCBI Taxonomy" id="1561998"/>
    <lineage>
        <taxon>Eukaryota</taxon>
        <taxon>Metazoa</taxon>
        <taxon>Ecdysozoa</taxon>
        <taxon>Nematoda</taxon>
        <taxon>Chromadorea</taxon>
        <taxon>Rhabditida</taxon>
        <taxon>Rhabditina</taxon>
        <taxon>Rhabditomorpha</taxon>
        <taxon>Rhabditoidea</taxon>
        <taxon>Rhabditidae</taxon>
        <taxon>Peloderinae</taxon>
        <taxon>Caenorhabditis</taxon>
    </lineage>
</organism>
<reference evidence="3" key="1">
    <citation type="submission" date="2016-11" db="UniProtKB">
        <authorList>
            <consortium name="WormBaseParasite"/>
        </authorList>
    </citation>
    <scope>IDENTIFICATION</scope>
</reference>
<proteinExistence type="predicted"/>
<evidence type="ECO:0000256" key="1">
    <source>
        <dbReference type="SAM" id="MobiDB-lite"/>
    </source>
</evidence>
<protein>
    <submittedName>
        <fullName evidence="3">Major sperm protein</fullName>
    </submittedName>
</protein>
<dbReference type="WBParaSite" id="Csp11.Scaffold629.g13440.t1">
    <property type="protein sequence ID" value="Csp11.Scaffold629.g13440.t1"/>
    <property type="gene ID" value="Csp11.Scaffold629.g13440"/>
</dbReference>
<evidence type="ECO:0000313" key="3">
    <source>
        <dbReference type="WBParaSite" id="Csp11.Scaffold629.g13440.t1"/>
    </source>
</evidence>